<dbReference type="InterPro" id="IPR008979">
    <property type="entry name" value="Galactose-bd-like_sf"/>
</dbReference>
<feature type="domain" description="Glycosyl hydrolase family 98 putative carbohydrate-binding module" evidence="3">
    <location>
        <begin position="196"/>
        <end position="342"/>
    </location>
</feature>
<keyword evidence="2" id="KW-0812">Transmembrane</keyword>
<dbReference type="Pfam" id="PF08305">
    <property type="entry name" value="NPCBM"/>
    <property type="match status" value="1"/>
</dbReference>
<name>A0A2Z3GQU5_9BACT</name>
<organism evidence="4 5">
    <name type="scientific">Gemmata obscuriglobus</name>
    <dbReference type="NCBI Taxonomy" id="114"/>
    <lineage>
        <taxon>Bacteria</taxon>
        <taxon>Pseudomonadati</taxon>
        <taxon>Planctomycetota</taxon>
        <taxon>Planctomycetia</taxon>
        <taxon>Gemmatales</taxon>
        <taxon>Gemmataceae</taxon>
        <taxon>Gemmata</taxon>
    </lineage>
</organism>
<dbReference type="KEGG" id="gog:C1280_03820"/>
<feature type="transmembrane region" description="Helical" evidence="2">
    <location>
        <begin position="88"/>
        <end position="105"/>
    </location>
</feature>
<evidence type="ECO:0000313" key="5">
    <source>
        <dbReference type="Proteomes" id="UP000245802"/>
    </source>
</evidence>
<proteinExistence type="predicted"/>
<feature type="region of interest" description="Disordered" evidence="1">
    <location>
        <begin position="137"/>
        <end position="193"/>
    </location>
</feature>
<dbReference type="RefSeq" id="WP_010053317.1">
    <property type="nucleotide sequence ID" value="NZ_CP025958.1"/>
</dbReference>
<dbReference type="Proteomes" id="UP000245802">
    <property type="component" value="Chromosome"/>
</dbReference>
<feature type="compositionally biased region" description="Pro residues" evidence="1">
    <location>
        <begin position="173"/>
        <end position="186"/>
    </location>
</feature>
<feature type="transmembrane region" description="Helical" evidence="2">
    <location>
        <begin position="117"/>
        <end position="135"/>
    </location>
</feature>
<gene>
    <name evidence="4" type="ORF">C1280_03820</name>
</gene>
<feature type="transmembrane region" description="Helical" evidence="2">
    <location>
        <begin position="60"/>
        <end position="82"/>
    </location>
</feature>
<evidence type="ECO:0000313" key="4">
    <source>
        <dbReference type="EMBL" id="AWM36223.1"/>
    </source>
</evidence>
<reference evidence="4 5" key="1">
    <citation type="submission" date="2018-01" db="EMBL/GenBank/DDBJ databases">
        <title>G. obscuriglobus.</title>
        <authorList>
            <person name="Franke J."/>
            <person name="Blomberg W."/>
            <person name="Selmecki A."/>
        </authorList>
    </citation>
    <scope>NUCLEOTIDE SEQUENCE [LARGE SCALE GENOMIC DNA]</scope>
    <source>
        <strain evidence="4 5">DSM 5831</strain>
    </source>
</reference>
<keyword evidence="5" id="KW-1185">Reference proteome</keyword>
<dbReference type="Gene3D" id="2.60.120.1060">
    <property type="entry name" value="NPCBM/NEW2 domain"/>
    <property type="match status" value="1"/>
</dbReference>
<evidence type="ECO:0000256" key="1">
    <source>
        <dbReference type="SAM" id="MobiDB-lite"/>
    </source>
</evidence>
<dbReference type="OrthoDB" id="291302at2"/>
<dbReference type="SUPFAM" id="SSF49785">
    <property type="entry name" value="Galactose-binding domain-like"/>
    <property type="match status" value="1"/>
</dbReference>
<evidence type="ECO:0000259" key="3">
    <source>
        <dbReference type="SMART" id="SM00776"/>
    </source>
</evidence>
<evidence type="ECO:0000256" key="2">
    <source>
        <dbReference type="SAM" id="Phobius"/>
    </source>
</evidence>
<dbReference type="SMART" id="SM00776">
    <property type="entry name" value="NPCBM"/>
    <property type="match status" value="1"/>
</dbReference>
<dbReference type="InterPro" id="IPR038637">
    <property type="entry name" value="NPCBM_sf"/>
</dbReference>
<protein>
    <recommendedName>
        <fullName evidence="3">Glycosyl hydrolase family 98 putative carbohydrate-binding module domain-containing protein</fullName>
    </recommendedName>
</protein>
<dbReference type="AlphaFoldDB" id="A0A2Z3GQU5"/>
<keyword evidence="2" id="KW-0472">Membrane</keyword>
<dbReference type="EMBL" id="CP025958">
    <property type="protein sequence ID" value="AWM36223.1"/>
    <property type="molecule type" value="Genomic_DNA"/>
</dbReference>
<accession>A0A2Z3GQU5</accession>
<dbReference type="InterPro" id="IPR013222">
    <property type="entry name" value="Glyco_hyd_98_carb-bd"/>
</dbReference>
<feature type="transmembrane region" description="Helical" evidence="2">
    <location>
        <begin position="30"/>
        <end position="53"/>
    </location>
</feature>
<keyword evidence="2" id="KW-1133">Transmembrane helix</keyword>
<sequence>MPRPYEREYTDLGKKRNRSNTFQLPAGIPAWLPAVIWLGGGLLPLALLLIAAVASGTRPVLMPLALITGLLSFMTGWVWLMIVAASDGIGTLLMCMFVPFYGLYYVLNNLDQTLRPVFLYVLGLAVVASAGFVPAPPPKPLPPPEQVQNEPRNGPASVDPPKVKPSEPKPAPKKGPPPTVAVPKPPFDVDPKAKDTGPKAYLASLTPFDYQAGPWKLGVGVRGDDLKTPIRVKGQEYRYGFSTHPPEKGACRVSFVPGREFKRFKGWAGVGDSIGTLSGPVVFAVYGDGRQLWESAGVGAPGDTAGFDIDVTGVKVLTLEARMQSGFNHLAHASWLDPWLER</sequence>